<dbReference type="Pfam" id="PF20237">
    <property type="entry name" value="DUF6594"/>
    <property type="match status" value="1"/>
</dbReference>
<keyword evidence="3" id="KW-1133">Transmembrane helix</keyword>
<evidence type="ECO:0000256" key="3">
    <source>
        <dbReference type="SAM" id="Phobius"/>
    </source>
</evidence>
<dbReference type="AlphaFoldDB" id="A0A2T2N6Y3"/>
<keyword evidence="1" id="KW-0175">Coiled coil</keyword>
<reference evidence="5 6" key="1">
    <citation type="journal article" date="2018" name="Front. Microbiol.">
        <title>Genome-Wide Analysis of Corynespora cassiicola Leaf Fall Disease Putative Effectors.</title>
        <authorList>
            <person name="Lopez D."/>
            <person name="Ribeiro S."/>
            <person name="Label P."/>
            <person name="Fumanal B."/>
            <person name="Venisse J.S."/>
            <person name="Kohler A."/>
            <person name="de Oliveira R.R."/>
            <person name="Labutti K."/>
            <person name="Lipzen A."/>
            <person name="Lail K."/>
            <person name="Bauer D."/>
            <person name="Ohm R.A."/>
            <person name="Barry K.W."/>
            <person name="Spatafora J."/>
            <person name="Grigoriev I.V."/>
            <person name="Martin F.M."/>
            <person name="Pujade-Renaud V."/>
        </authorList>
    </citation>
    <scope>NUCLEOTIDE SEQUENCE [LARGE SCALE GENOMIC DNA]</scope>
    <source>
        <strain evidence="5 6">Philippines</strain>
    </source>
</reference>
<feature type="region of interest" description="Disordered" evidence="2">
    <location>
        <begin position="49"/>
        <end position="92"/>
    </location>
</feature>
<keyword evidence="3" id="KW-0472">Membrane</keyword>
<feature type="transmembrane region" description="Helical" evidence="3">
    <location>
        <begin position="408"/>
        <end position="426"/>
    </location>
</feature>
<keyword evidence="3" id="KW-0812">Transmembrane</keyword>
<dbReference type="Proteomes" id="UP000240883">
    <property type="component" value="Unassembled WGS sequence"/>
</dbReference>
<feature type="domain" description="DUF6594" evidence="4">
    <location>
        <begin position="187"/>
        <end position="479"/>
    </location>
</feature>
<evidence type="ECO:0000313" key="6">
    <source>
        <dbReference type="Proteomes" id="UP000240883"/>
    </source>
</evidence>
<sequence>MGWELVDKSAGKPLAYYSPFYNPLEFNSRASQFQPDQNIVMNRRSDENTMENGQASGLGTQMTPTESSLHRSNSDMHDTQSVASPHSIGPVVTNTEENNLLVRNEADEEEGRDSAVHVQHDPNAVPQSPVHVRRASEDQGNGEKENAKAIFTWQFQLYPPRWPLIKRIPAFQRVIETRRINDYHKGYPSTAVFLDSDDGFTIYRRFGYLQSRLLLNRQEELRILEKDLHRMEVEMVRELDDTDLFCTHRLEKSKKGEGNLTKEKRKEVAAKHKDMLAKIEKVYCSYADVLTAAHRMSAFGKPTHNDCDAVAKFISNRTAINTREASWIDNREDLICIRRGRQYASMDSTVGRLLHTIHCKPIDWLFRSKETKKKTEIDSNDMLAKPPKDEDKHEIYYTHSRVEKLTNIIFLLLLVVLIDVPIWLLYDQVQDGGSNRAYMLCIMIVMVFTLVFSGILALLTSAKRHETFAASAAYCAVLVVFFGNIEPNRDSR</sequence>
<organism evidence="5 6">
    <name type="scientific">Corynespora cassiicola Philippines</name>
    <dbReference type="NCBI Taxonomy" id="1448308"/>
    <lineage>
        <taxon>Eukaryota</taxon>
        <taxon>Fungi</taxon>
        <taxon>Dikarya</taxon>
        <taxon>Ascomycota</taxon>
        <taxon>Pezizomycotina</taxon>
        <taxon>Dothideomycetes</taxon>
        <taxon>Pleosporomycetidae</taxon>
        <taxon>Pleosporales</taxon>
        <taxon>Corynesporascaceae</taxon>
        <taxon>Corynespora</taxon>
    </lineage>
</organism>
<accession>A0A2T2N6Y3</accession>
<dbReference type="PANTHER" id="PTHR34502">
    <property type="entry name" value="DUF6594 DOMAIN-CONTAINING PROTEIN-RELATED"/>
    <property type="match status" value="1"/>
</dbReference>
<dbReference type="EMBL" id="KZ678145">
    <property type="protein sequence ID" value="PSN61211.1"/>
    <property type="molecule type" value="Genomic_DNA"/>
</dbReference>
<name>A0A2T2N6Y3_CORCC</name>
<dbReference type="STRING" id="1448308.A0A2T2N6Y3"/>
<evidence type="ECO:0000313" key="5">
    <source>
        <dbReference type="EMBL" id="PSN61211.1"/>
    </source>
</evidence>
<keyword evidence="6" id="KW-1185">Reference proteome</keyword>
<feature type="compositionally biased region" description="Basic and acidic residues" evidence="2">
    <location>
        <begin position="68"/>
        <end position="78"/>
    </location>
</feature>
<dbReference type="InterPro" id="IPR046529">
    <property type="entry name" value="DUF6594"/>
</dbReference>
<feature type="transmembrane region" description="Helical" evidence="3">
    <location>
        <begin position="438"/>
        <end position="462"/>
    </location>
</feature>
<evidence type="ECO:0000256" key="2">
    <source>
        <dbReference type="SAM" id="MobiDB-lite"/>
    </source>
</evidence>
<feature type="coiled-coil region" evidence="1">
    <location>
        <begin position="214"/>
        <end position="241"/>
    </location>
</feature>
<protein>
    <recommendedName>
        <fullName evidence="4">DUF6594 domain-containing protein</fullName>
    </recommendedName>
</protein>
<dbReference type="PANTHER" id="PTHR34502:SF3">
    <property type="entry name" value="DUF6594 DOMAIN-CONTAINING PROTEIN"/>
    <property type="match status" value="1"/>
</dbReference>
<feature type="transmembrane region" description="Helical" evidence="3">
    <location>
        <begin position="468"/>
        <end position="485"/>
    </location>
</feature>
<feature type="compositionally biased region" description="Polar residues" evidence="2">
    <location>
        <begin position="50"/>
        <end position="67"/>
    </location>
</feature>
<dbReference type="OrthoDB" id="3533814at2759"/>
<gene>
    <name evidence="5" type="ORF">BS50DRAFT_652163</name>
</gene>
<evidence type="ECO:0000259" key="4">
    <source>
        <dbReference type="Pfam" id="PF20237"/>
    </source>
</evidence>
<proteinExistence type="predicted"/>
<evidence type="ECO:0000256" key="1">
    <source>
        <dbReference type="SAM" id="Coils"/>
    </source>
</evidence>